<protein>
    <submittedName>
        <fullName evidence="1">Uncharacterized protein</fullName>
    </submittedName>
</protein>
<keyword evidence="2" id="KW-1185">Reference proteome</keyword>
<evidence type="ECO:0000313" key="2">
    <source>
        <dbReference type="Proteomes" id="UP000299102"/>
    </source>
</evidence>
<dbReference type="Proteomes" id="UP000299102">
    <property type="component" value="Unassembled WGS sequence"/>
</dbReference>
<sequence length="109" mass="11977">MFKSSRAKPDVPFLEDHSESSVVSVMTAVSISHPSQFGDSRANEPSRSELPLTEIKRLLKGICLGGGMGHRNSHLLKNNSGTCNFTSVFSEKIVSPVELFLYCNKFSKT</sequence>
<name>A0A4C1WWP5_EUMVA</name>
<dbReference type="AlphaFoldDB" id="A0A4C1WWP5"/>
<reference evidence="1 2" key="1">
    <citation type="journal article" date="2019" name="Commun. Biol.">
        <title>The bagworm genome reveals a unique fibroin gene that provides high tensile strength.</title>
        <authorList>
            <person name="Kono N."/>
            <person name="Nakamura H."/>
            <person name="Ohtoshi R."/>
            <person name="Tomita M."/>
            <person name="Numata K."/>
            <person name="Arakawa K."/>
        </authorList>
    </citation>
    <scope>NUCLEOTIDE SEQUENCE [LARGE SCALE GENOMIC DNA]</scope>
</reference>
<proteinExistence type="predicted"/>
<comment type="caution">
    <text evidence="1">The sequence shown here is derived from an EMBL/GenBank/DDBJ whole genome shotgun (WGS) entry which is preliminary data.</text>
</comment>
<accession>A0A4C1WWP5</accession>
<organism evidence="1 2">
    <name type="scientific">Eumeta variegata</name>
    <name type="common">Bagworm moth</name>
    <name type="synonym">Eumeta japonica</name>
    <dbReference type="NCBI Taxonomy" id="151549"/>
    <lineage>
        <taxon>Eukaryota</taxon>
        <taxon>Metazoa</taxon>
        <taxon>Ecdysozoa</taxon>
        <taxon>Arthropoda</taxon>
        <taxon>Hexapoda</taxon>
        <taxon>Insecta</taxon>
        <taxon>Pterygota</taxon>
        <taxon>Neoptera</taxon>
        <taxon>Endopterygota</taxon>
        <taxon>Lepidoptera</taxon>
        <taxon>Glossata</taxon>
        <taxon>Ditrysia</taxon>
        <taxon>Tineoidea</taxon>
        <taxon>Psychidae</taxon>
        <taxon>Oiketicinae</taxon>
        <taxon>Eumeta</taxon>
    </lineage>
</organism>
<evidence type="ECO:0000313" key="1">
    <source>
        <dbReference type="EMBL" id="GBP55310.1"/>
    </source>
</evidence>
<gene>
    <name evidence="1" type="ORF">EVAR_43064_1</name>
</gene>
<dbReference type="EMBL" id="BGZK01000665">
    <property type="protein sequence ID" value="GBP55310.1"/>
    <property type="molecule type" value="Genomic_DNA"/>
</dbReference>